<feature type="coiled-coil region" evidence="11">
    <location>
        <begin position="558"/>
        <end position="585"/>
    </location>
</feature>
<feature type="coiled-coil region" evidence="11">
    <location>
        <begin position="463"/>
        <end position="490"/>
    </location>
</feature>
<evidence type="ECO:0000256" key="13">
    <source>
        <dbReference type="SAM" id="Phobius"/>
    </source>
</evidence>
<keyword evidence="13" id="KW-0472">Membrane</keyword>
<dbReference type="EMBL" id="AP028912">
    <property type="protein sequence ID" value="BES93398.1"/>
    <property type="molecule type" value="Genomic_DNA"/>
</dbReference>
<comment type="subunit">
    <text evidence="10">Component of the NDC80 complex.</text>
</comment>
<keyword evidence="8 10" id="KW-0131">Cell cycle</keyword>
<evidence type="ECO:0000256" key="6">
    <source>
        <dbReference type="ARBA" id="ARBA00023054"/>
    </source>
</evidence>
<feature type="region of interest" description="Disordered" evidence="12">
    <location>
        <begin position="63"/>
        <end position="100"/>
    </location>
</feature>
<proteinExistence type="inferred from homology"/>
<keyword evidence="2 10" id="KW-0158">Chromosome</keyword>
<reference evidence="15 16" key="1">
    <citation type="submission" date="2023-09" db="EMBL/GenBank/DDBJ databases">
        <title>Nesidiocoris tenuis whole genome shotgun sequence.</title>
        <authorList>
            <person name="Shibata T."/>
            <person name="Shimoda M."/>
            <person name="Kobayashi T."/>
            <person name="Uehara T."/>
        </authorList>
    </citation>
    <scope>NUCLEOTIDE SEQUENCE [LARGE SCALE GENOMIC DNA]</scope>
    <source>
        <strain evidence="15 16">Japan</strain>
    </source>
</reference>
<evidence type="ECO:0000256" key="2">
    <source>
        <dbReference type="ARBA" id="ARBA00022454"/>
    </source>
</evidence>
<comment type="function">
    <text evidence="10">Acts as a component of the essential kinetochore-associated NDC80 complex, which is required for chromosome segregation and spindle checkpoint activity.</text>
</comment>
<evidence type="ECO:0000256" key="5">
    <source>
        <dbReference type="ARBA" id="ARBA00022838"/>
    </source>
</evidence>
<dbReference type="InterPro" id="IPR055260">
    <property type="entry name" value="Ndc80_CH"/>
</dbReference>
<keyword evidence="3 10" id="KW-0132">Cell division</keyword>
<evidence type="ECO:0000256" key="12">
    <source>
        <dbReference type="SAM" id="MobiDB-lite"/>
    </source>
</evidence>
<accession>A0ABN7AN76</accession>
<keyword evidence="4 10" id="KW-0498">Mitosis</keyword>
<feature type="compositionally biased region" description="Polar residues" evidence="12">
    <location>
        <begin position="7"/>
        <end position="23"/>
    </location>
</feature>
<dbReference type="PANTHER" id="PTHR10643">
    <property type="entry name" value="KINETOCHORE PROTEIN NDC80"/>
    <property type="match status" value="1"/>
</dbReference>
<evidence type="ECO:0000256" key="7">
    <source>
        <dbReference type="ARBA" id="ARBA00023242"/>
    </source>
</evidence>
<protein>
    <recommendedName>
        <fullName evidence="10">Kinetochore protein NDC80</fullName>
    </recommendedName>
</protein>
<keyword evidence="13" id="KW-1133">Transmembrane helix</keyword>
<feature type="domain" description="Kinetochore protein Ndc80 CH" evidence="14">
    <location>
        <begin position="72"/>
        <end position="207"/>
    </location>
</feature>
<sequence>MKKSSLGRRNSNRPSTQGQQFNDISRRSGIPLPTSRSRSAERIPVRANSTVAAISSLSSWDLMTPMRSQTSTARTPGTDRRSGRPLSSMGGAQRKDNRLLHDKDWQANAYEAIEDILRQLPMGPEVVGNGLREMTQTKFIAACNLLLRQLGYPTEITKPNYLTELPILLNKKYGYKGKMEKSWMIAVGISSATPYVLGALHFLASKVCTLMRVDFENVMFPESFDGVESERNFKVLIPYFEKSWKLLGAEGVDSEARQDLLDKEVMRELMCGFEDYEMRRDQIMAERLQLERFQDRLDQEISDIVKIEKELRRKCEAAQNQIDEIDKTLAAAAAEGDNLEAEVVTLKQSISEIKTAGMSLKERHASLAKKVRELMPNHKNLEDFEKKNESIDMEMTSAVDYTKGFQEIVYDLDIKIVQLKTQIEQQVREFNLKLMNFAVKDNRMEIFTLKSKQNVVDCEAEKEEVFKRLMAELTAKNAQLEVEIEADKFEETKHKAMLDDQNQMVSAAIKQLADKYESAAVKIDLPDLAKDLPAHEREMQLLRHLLNEELLSDTAGKVEEKKTLLAKKEKQLEIARKVMDAQLEKIVEDYAAYVRDAYKRQEEAGIPVPRLDL</sequence>
<evidence type="ECO:0000256" key="10">
    <source>
        <dbReference type="RuleBase" id="RU368072"/>
    </source>
</evidence>
<gene>
    <name evidence="15" type="ORF">NTJ_06207</name>
</gene>
<dbReference type="Gene3D" id="1.10.418.30">
    <property type="entry name" value="Ncd80 complex, Ncd80 subunit"/>
    <property type="match status" value="1"/>
</dbReference>
<evidence type="ECO:0000256" key="9">
    <source>
        <dbReference type="ARBA" id="ARBA00023328"/>
    </source>
</evidence>
<dbReference type="Pfam" id="PF03801">
    <property type="entry name" value="Ndc80_HEC"/>
    <property type="match status" value="1"/>
</dbReference>
<keyword evidence="13" id="KW-0812">Transmembrane</keyword>
<evidence type="ECO:0000256" key="1">
    <source>
        <dbReference type="ARBA" id="ARBA00007050"/>
    </source>
</evidence>
<feature type="region of interest" description="Disordered" evidence="12">
    <location>
        <begin position="1"/>
        <end position="44"/>
    </location>
</feature>
<keyword evidence="16" id="KW-1185">Reference proteome</keyword>
<dbReference type="InterPro" id="IPR038273">
    <property type="entry name" value="Ndc80_sf"/>
</dbReference>
<feature type="transmembrane region" description="Helical" evidence="13">
    <location>
        <begin position="182"/>
        <end position="204"/>
    </location>
</feature>
<name>A0ABN7AN76_9HEMI</name>
<comment type="similarity">
    <text evidence="1 10">Belongs to the NDC80/HEC1 family.</text>
</comment>
<feature type="coiled-coil region" evidence="11">
    <location>
        <begin position="290"/>
        <end position="349"/>
    </location>
</feature>
<evidence type="ECO:0000259" key="14">
    <source>
        <dbReference type="Pfam" id="PF03801"/>
    </source>
</evidence>
<comment type="subcellular location">
    <subcellularLocation>
        <location evidence="10">Chromosome</location>
        <location evidence="10">Centromere</location>
        <location evidence="10">Kinetochore</location>
    </subcellularLocation>
    <subcellularLocation>
        <location evidence="10">Nucleus</location>
    </subcellularLocation>
</comment>
<dbReference type="PANTHER" id="PTHR10643:SF2">
    <property type="entry name" value="KINETOCHORE PROTEIN NDC80 HOMOLOG"/>
    <property type="match status" value="1"/>
</dbReference>
<evidence type="ECO:0000256" key="4">
    <source>
        <dbReference type="ARBA" id="ARBA00022776"/>
    </source>
</evidence>
<keyword evidence="6 11" id="KW-0175">Coiled coil</keyword>
<keyword evidence="5 10" id="KW-0995">Kinetochore</keyword>
<evidence type="ECO:0000256" key="8">
    <source>
        <dbReference type="ARBA" id="ARBA00023306"/>
    </source>
</evidence>
<evidence type="ECO:0000313" key="16">
    <source>
        <dbReference type="Proteomes" id="UP001307889"/>
    </source>
</evidence>
<dbReference type="Gene3D" id="6.10.250.3110">
    <property type="match status" value="1"/>
</dbReference>
<keyword evidence="7 10" id="KW-0539">Nucleus</keyword>
<evidence type="ECO:0000256" key="11">
    <source>
        <dbReference type="SAM" id="Coils"/>
    </source>
</evidence>
<dbReference type="Proteomes" id="UP001307889">
    <property type="component" value="Chromosome 4"/>
</dbReference>
<dbReference type="InterPro" id="IPR005550">
    <property type="entry name" value="Kinetochore_Ndc80"/>
</dbReference>
<evidence type="ECO:0000256" key="3">
    <source>
        <dbReference type="ARBA" id="ARBA00022618"/>
    </source>
</evidence>
<keyword evidence="9 10" id="KW-0137">Centromere</keyword>
<feature type="compositionally biased region" description="Polar residues" evidence="12">
    <location>
        <begin position="63"/>
        <end position="75"/>
    </location>
</feature>
<organism evidence="15 16">
    <name type="scientific">Nesidiocoris tenuis</name>
    <dbReference type="NCBI Taxonomy" id="355587"/>
    <lineage>
        <taxon>Eukaryota</taxon>
        <taxon>Metazoa</taxon>
        <taxon>Ecdysozoa</taxon>
        <taxon>Arthropoda</taxon>
        <taxon>Hexapoda</taxon>
        <taxon>Insecta</taxon>
        <taxon>Pterygota</taxon>
        <taxon>Neoptera</taxon>
        <taxon>Paraneoptera</taxon>
        <taxon>Hemiptera</taxon>
        <taxon>Heteroptera</taxon>
        <taxon>Panheteroptera</taxon>
        <taxon>Cimicomorpha</taxon>
        <taxon>Miridae</taxon>
        <taxon>Dicyphina</taxon>
        <taxon>Nesidiocoris</taxon>
    </lineage>
</organism>
<evidence type="ECO:0000313" key="15">
    <source>
        <dbReference type="EMBL" id="BES93398.1"/>
    </source>
</evidence>